<feature type="domain" description="NAD-dependent epimerase/dehydratase" evidence="2">
    <location>
        <begin position="8"/>
        <end position="87"/>
    </location>
</feature>
<dbReference type="Proteomes" id="UP001281305">
    <property type="component" value="Chromosome"/>
</dbReference>
<organism evidence="3 4">
    <name type="scientific">Roseovarius rhodophyticola</name>
    <dbReference type="NCBI Taxonomy" id="3080827"/>
    <lineage>
        <taxon>Bacteria</taxon>
        <taxon>Pseudomonadati</taxon>
        <taxon>Pseudomonadota</taxon>
        <taxon>Alphaproteobacteria</taxon>
        <taxon>Rhodobacterales</taxon>
        <taxon>Roseobacteraceae</taxon>
        <taxon>Roseovarius</taxon>
    </lineage>
</organism>
<evidence type="ECO:0000259" key="2">
    <source>
        <dbReference type="Pfam" id="PF01370"/>
    </source>
</evidence>
<sequence length="426" mass="45358">MTDACGKVLVLGADGFIGRHLAFGLRDAGWDVLASARRPERLERMGFNTLKADLTSAEAQTQDYWRDKLEDVTHVVNAAGVLHASDTTYKAVHVDAPNALYAAMKTVRGILISAVGIDEADTAFARYRRDGEQAAEAHGMTILRAGLVLADTSYGGSSLARSLAALPVATPVVGNGMQTFNPIHASDLSLVVDHMLRGSHGPGPHEIGGPETVTQRDMIAAMRQWLGLRPTLVLPLPMAVARMMGRLGDAMRWGPISATSVAQLSSGVVAQTGEAIANLPNAPRGFSQFLFARPAGTQDLWHARLYLFRPLVRVVLGVLWLVSGVLGLVLPSESFLPLVQNATLPDGLLIALARLGGLVDLAIAAALFRGWRPKLIAGLQAAMVLSYTVAFTALASVLWLLPLGGLLKNLPILALIAVMAILEDER</sequence>
<dbReference type="RefSeq" id="WP_317056803.1">
    <property type="nucleotide sequence ID" value="NZ_CP146606.1"/>
</dbReference>
<evidence type="ECO:0000313" key="4">
    <source>
        <dbReference type="Proteomes" id="UP001281305"/>
    </source>
</evidence>
<feature type="transmembrane region" description="Helical" evidence="1">
    <location>
        <begin position="311"/>
        <end position="329"/>
    </location>
</feature>
<dbReference type="InterPro" id="IPR025695">
    <property type="entry name" value="DoxX-like"/>
</dbReference>
<dbReference type="SUPFAM" id="SSF51735">
    <property type="entry name" value="NAD(P)-binding Rossmann-fold domains"/>
    <property type="match status" value="1"/>
</dbReference>
<keyword evidence="1" id="KW-0472">Membrane</keyword>
<reference evidence="3 4" key="1">
    <citation type="submission" date="2024-02" db="EMBL/GenBank/DDBJ databases">
        <title>Roseovarius strain W115 nov., isolated from a marine algae.</title>
        <authorList>
            <person name="Lee M.W."/>
            <person name="Lee J.K."/>
            <person name="Kim J.M."/>
            <person name="Choi D.G."/>
            <person name="Baek J.H."/>
            <person name="Bayburt H."/>
            <person name="Jung J.J."/>
            <person name="Han D.M."/>
            <person name="Jeon C.O."/>
        </authorList>
    </citation>
    <scope>NUCLEOTIDE SEQUENCE [LARGE SCALE GENOMIC DNA]</scope>
    <source>
        <strain evidence="3 4">W115</strain>
    </source>
</reference>
<protein>
    <submittedName>
        <fullName evidence="3">DoxX-like family protein</fullName>
    </submittedName>
</protein>
<evidence type="ECO:0000313" key="3">
    <source>
        <dbReference type="EMBL" id="WYK16734.1"/>
    </source>
</evidence>
<dbReference type="Gene3D" id="3.40.50.720">
    <property type="entry name" value="NAD(P)-binding Rossmann-like Domain"/>
    <property type="match status" value="1"/>
</dbReference>
<keyword evidence="4" id="KW-1185">Reference proteome</keyword>
<feature type="transmembrane region" description="Helical" evidence="1">
    <location>
        <begin position="349"/>
        <end position="368"/>
    </location>
</feature>
<dbReference type="Pfam" id="PF01370">
    <property type="entry name" value="Epimerase"/>
    <property type="match status" value="1"/>
</dbReference>
<dbReference type="Pfam" id="PF13781">
    <property type="entry name" value="DoxX_3"/>
    <property type="match status" value="1"/>
</dbReference>
<dbReference type="InterPro" id="IPR051207">
    <property type="entry name" value="ComplexI_NDUFA9_subunit"/>
</dbReference>
<evidence type="ECO:0000256" key="1">
    <source>
        <dbReference type="SAM" id="Phobius"/>
    </source>
</evidence>
<gene>
    <name evidence="3" type="ORF">RZS32_009825</name>
</gene>
<dbReference type="PANTHER" id="PTHR12126:SF11">
    <property type="entry name" value="NADH DEHYDROGENASE [UBIQUINONE] 1 ALPHA SUBCOMPLEX SUBUNIT 9, MITOCHONDRIAL"/>
    <property type="match status" value="1"/>
</dbReference>
<keyword evidence="1" id="KW-0812">Transmembrane</keyword>
<dbReference type="EMBL" id="CP146606">
    <property type="protein sequence ID" value="WYK16734.1"/>
    <property type="molecule type" value="Genomic_DNA"/>
</dbReference>
<dbReference type="PANTHER" id="PTHR12126">
    <property type="entry name" value="NADH-UBIQUINONE OXIDOREDUCTASE 39 KDA SUBUNIT-RELATED"/>
    <property type="match status" value="1"/>
</dbReference>
<dbReference type="InterPro" id="IPR001509">
    <property type="entry name" value="Epimerase_deHydtase"/>
</dbReference>
<dbReference type="InterPro" id="IPR036291">
    <property type="entry name" value="NAD(P)-bd_dom_sf"/>
</dbReference>
<feature type="transmembrane region" description="Helical" evidence="1">
    <location>
        <begin position="375"/>
        <end position="400"/>
    </location>
</feature>
<proteinExistence type="predicted"/>
<name>A0ABZ2TBX2_9RHOB</name>
<accession>A0ABZ2TBX2</accession>
<keyword evidence="1" id="KW-1133">Transmembrane helix</keyword>